<dbReference type="Proteomes" id="UP000420635">
    <property type="component" value="Unassembled WGS sequence"/>
</dbReference>
<dbReference type="Proteomes" id="UP000406735">
    <property type="component" value="Unassembled WGS sequence"/>
</dbReference>
<dbReference type="EMBL" id="VZCY01000044">
    <property type="protein sequence ID" value="MQN09374.1"/>
    <property type="molecule type" value="Genomic_DNA"/>
</dbReference>
<gene>
    <name evidence="12" type="ORF">DW192_01595</name>
    <name evidence="10" type="ORF">DWV76_06385</name>
    <name evidence="9" type="ORF">DWY11_07160</name>
    <name evidence="11" type="ORF">DXA63_01895</name>
    <name evidence="7" type="ORF">F7D42_01095</name>
    <name evidence="5" type="ORF">F7D59_00815</name>
    <name evidence="6" type="ORF">F7D62_13135</name>
    <name evidence="4" type="ORF">F7D71_00060</name>
    <name evidence="3" type="ORF">F7D90_09095</name>
    <name evidence="2" type="ORF">F7D97_05345</name>
    <name evidence="8" type="ORF">FYJ72_09655</name>
</gene>
<dbReference type="EMBL" id="VZBQ01000005">
    <property type="protein sequence ID" value="MQN88443.1"/>
    <property type="molecule type" value="Genomic_DNA"/>
</dbReference>
<accession>A0A174WBH1</accession>
<keyword evidence="1" id="KW-0732">Signal</keyword>
<dbReference type="EMBL" id="VZBT01000099">
    <property type="protein sequence ID" value="MQO05018.1"/>
    <property type="molecule type" value="Genomic_DNA"/>
</dbReference>
<comment type="caution">
    <text evidence="12">The sequence shown here is derived from an EMBL/GenBank/DDBJ whole genome shotgun (WGS) entry which is preliminary data.</text>
</comment>
<dbReference type="Proteomes" id="UP000358159">
    <property type="component" value="Unassembled WGS sequence"/>
</dbReference>
<feature type="chain" id="PRO_5043136839" evidence="1">
    <location>
        <begin position="25"/>
        <end position="105"/>
    </location>
</feature>
<dbReference type="EMBL" id="QRKB01000001">
    <property type="protein sequence ID" value="RHH85450.1"/>
    <property type="molecule type" value="Genomic_DNA"/>
</dbReference>
<evidence type="ECO:0000313" key="13">
    <source>
        <dbReference type="Proteomes" id="UP000283785"/>
    </source>
</evidence>
<evidence type="ECO:0000313" key="19">
    <source>
        <dbReference type="Proteomes" id="UP000406735"/>
    </source>
</evidence>
<dbReference type="RefSeq" id="WP_006849004.1">
    <property type="nucleotide sequence ID" value="NZ_CP152484.1"/>
</dbReference>
<dbReference type="Proteomes" id="UP000284548">
    <property type="component" value="Unassembled WGS sequence"/>
</dbReference>
<evidence type="ECO:0000313" key="18">
    <source>
        <dbReference type="Proteomes" id="UP000390763"/>
    </source>
</evidence>
<evidence type="ECO:0000313" key="10">
    <source>
        <dbReference type="EMBL" id="RGW43325.1"/>
    </source>
</evidence>
<dbReference type="Proteomes" id="UP000420707">
    <property type="component" value="Unassembled WGS sequence"/>
</dbReference>
<dbReference type="Proteomes" id="UP000283785">
    <property type="component" value="Unassembled WGS sequence"/>
</dbReference>
<organism evidence="12 15">
    <name type="scientific">Segatella copri</name>
    <dbReference type="NCBI Taxonomy" id="165179"/>
    <lineage>
        <taxon>Bacteria</taxon>
        <taxon>Pseudomonadati</taxon>
        <taxon>Bacteroidota</taxon>
        <taxon>Bacteroidia</taxon>
        <taxon>Bacteroidales</taxon>
        <taxon>Prevotellaceae</taxon>
        <taxon>Segatella</taxon>
    </lineage>
</organism>
<proteinExistence type="predicted"/>
<dbReference type="Proteomes" id="UP000283872">
    <property type="component" value="Unassembled WGS sequence"/>
</dbReference>
<dbReference type="EMBL" id="VZCR01000052">
    <property type="protein sequence ID" value="MQN32099.1"/>
    <property type="molecule type" value="Genomic_DNA"/>
</dbReference>
<dbReference type="InterPro" id="IPR026444">
    <property type="entry name" value="Secre_tail"/>
</dbReference>
<dbReference type="EMBL" id="QSAG01000008">
    <property type="protein sequence ID" value="RGW43325.1"/>
    <property type="molecule type" value="Genomic_DNA"/>
</dbReference>
<dbReference type="EMBL" id="VUNF01000017">
    <property type="protein sequence ID" value="MST77937.1"/>
    <property type="molecule type" value="Genomic_DNA"/>
</dbReference>
<reference evidence="13 14" key="1">
    <citation type="submission" date="2018-08" db="EMBL/GenBank/DDBJ databases">
        <title>A genome reference for cultivated species of the human gut microbiota.</title>
        <authorList>
            <person name="Zou Y."/>
            <person name="Xue W."/>
            <person name="Luo G."/>
        </authorList>
    </citation>
    <scope>NUCLEOTIDE SEQUENCE [LARGE SCALE GENOMIC DNA]</scope>
    <source>
        <strain evidence="10 13">AF12-50</strain>
        <strain evidence="9 14">AF24-12</strain>
        <strain evidence="12 15">AM16-54</strain>
        <strain evidence="11 16">OF03-3</strain>
    </source>
</reference>
<dbReference type="EMBL" id="VZBZ01000001">
    <property type="protein sequence ID" value="MQN76289.1"/>
    <property type="molecule type" value="Genomic_DNA"/>
</dbReference>
<protein>
    <submittedName>
        <fullName evidence="12">T9SS C-terminal target domain-containing protein</fullName>
    </submittedName>
    <submittedName>
        <fullName evidence="2">T9SS type A sorting domain-containing protein</fullName>
    </submittedName>
</protein>
<dbReference type="EMBL" id="QRVA01000014">
    <property type="protein sequence ID" value="RGS16042.1"/>
    <property type="molecule type" value="Genomic_DNA"/>
</dbReference>
<evidence type="ECO:0000313" key="16">
    <source>
        <dbReference type="Proteomes" id="UP000285604"/>
    </source>
</evidence>
<dbReference type="AlphaFoldDB" id="A0A174WBH1"/>
<dbReference type="NCBIfam" id="TIGR04183">
    <property type="entry name" value="Por_Secre_tail"/>
    <property type="match status" value="1"/>
</dbReference>
<feature type="signal peptide" evidence="1">
    <location>
        <begin position="1"/>
        <end position="24"/>
    </location>
</feature>
<evidence type="ECO:0000256" key="1">
    <source>
        <dbReference type="SAM" id="SignalP"/>
    </source>
</evidence>
<dbReference type="Proteomes" id="UP000450161">
    <property type="component" value="Unassembled WGS sequence"/>
</dbReference>
<evidence type="ECO:0000313" key="17">
    <source>
        <dbReference type="Proteomes" id="UP000358159"/>
    </source>
</evidence>
<evidence type="ECO:0000313" key="2">
    <source>
        <dbReference type="EMBL" id="MQN09374.1"/>
    </source>
</evidence>
<evidence type="ECO:0000313" key="21">
    <source>
        <dbReference type="Proteomes" id="UP000420707"/>
    </source>
</evidence>
<dbReference type="EMBL" id="VZAZ01000002">
    <property type="protein sequence ID" value="MQO54328.1"/>
    <property type="molecule type" value="Genomic_DNA"/>
</dbReference>
<dbReference type="Proteomes" id="UP000285604">
    <property type="component" value="Unassembled WGS sequence"/>
</dbReference>
<reference evidence="8 23" key="2">
    <citation type="submission" date="2019-08" db="EMBL/GenBank/DDBJ databases">
        <title>In-depth cultivation of the pig gut microbiome towards novel bacterial diversity and tailored functional studies.</title>
        <authorList>
            <person name="Wylensek D."/>
            <person name="Hitch T.C.A."/>
            <person name="Clavel T."/>
        </authorList>
    </citation>
    <scope>NUCLEOTIDE SEQUENCE [LARGE SCALE GENOMIC DNA]</scope>
    <source>
        <strain evidence="8 23">LKV-178-WT-2C</strain>
    </source>
</reference>
<evidence type="ECO:0000313" key="15">
    <source>
        <dbReference type="Proteomes" id="UP000284548"/>
    </source>
</evidence>
<name>A0A174WBH1_9BACT</name>
<evidence type="ECO:0000313" key="7">
    <source>
        <dbReference type="EMBL" id="MQO54328.1"/>
    </source>
</evidence>
<evidence type="ECO:0000313" key="5">
    <source>
        <dbReference type="EMBL" id="MQN88443.1"/>
    </source>
</evidence>
<evidence type="ECO:0000313" key="22">
    <source>
        <dbReference type="Proteomes" id="UP000423156"/>
    </source>
</evidence>
<evidence type="ECO:0000313" key="9">
    <source>
        <dbReference type="EMBL" id="RGS16042.1"/>
    </source>
</evidence>
<evidence type="ECO:0000313" key="14">
    <source>
        <dbReference type="Proteomes" id="UP000283872"/>
    </source>
</evidence>
<dbReference type="EMBL" id="QSCI01000004">
    <property type="protein sequence ID" value="RGX97972.1"/>
    <property type="molecule type" value="Genomic_DNA"/>
</dbReference>
<evidence type="ECO:0000313" key="12">
    <source>
        <dbReference type="EMBL" id="RHH85450.1"/>
    </source>
</evidence>
<evidence type="ECO:0000313" key="4">
    <source>
        <dbReference type="EMBL" id="MQN76289.1"/>
    </source>
</evidence>
<evidence type="ECO:0000313" key="20">
    <source>
        <dbReference type="Proteomes" id="UP000420635"/>
    </source>
</evidence>
<dbReference type="Proteomes" id="UP000423156">
    <property type="component" value="Unassembled WGS sequence"/>
</dbReference>
<dbReference type="Proteomes" id="UP000390763">
    <property type="component" value="Unassembled WGS sequence"/>
</dbReference>
<evidence type="ECO:0000313" key="3">
    <source>
        <dbReference type="EMBL" id="MQN32099.1"/>
    </source>
</evidence>
<reference evidence="4" key="4">
    <citation type="submission" date="2022-12" db="EMBL/GenBank/DDBJ databases">
        <title>Distinct polysaccharide growth profiles of human intestinal Prevotella copri isolates.</title>
        <authorList>
            <person name="Fehlner-Peach H."/>
            <person name="Magnabosco C."/>
            <person name="Raghavan V."/>
            <person name="Scher J.U."/>
            <person name="Tett A."/>
            <person name="Cox L.M."/>
            <person name="Gottsegen C."/>
            <person name="Watters A."/>
            <person name="Wiltshire- Gordon J.D."/>
            <person name="Segata N."/>
            <person name="Bonneau R."/>
            <person name="Littman D.R."/>
        </authorList>
    </citation>
    <scope>NUCLEOTIDE SEQUENCE</scope>
    <source>
        <strain evidence="4">BU41712</strain>
        <strain evidence="7 17">BVe41219</strain>
        <strain evidence="3">IAP146</strain>
        <strain evidence="21">iAP146</strain>
        <strain evidence="19">iK21513</strain>
        <strain evidence="2">IK21513</strain>
        <strain evidence="20">iP54</strain>
    </source>
</reference>
<reference evidence="18 22" key="3">
    <citation type="submission" date="2019-09" db="EMBL/GenBank/DDBJ databases">
        <title>Distinct polysaccharide growth profiles of human intestinal Prevotella copri isolates.</title>
        <authorList>
            <person name="Fehlner-Peach H."/>
            <person name="Magnabosco C."/>
            <person name="Raghavan V."/>
            <person name="Scher J.U."/>
            <person name="Tett A."/>
            <person name="Cox L.M."/>
            <person name="Gottsegen C."/>
            <person name="Watters A."/>
            <person name="Wiltshire- Gordon J.D."/>
            <person name="Segata N."/>
            <person name="Bonneau R."/>
            <person name="Littman D.R."/>
        </authorList>
    </citation>
    <scope>NUCLEOTIDE SEQUENCE [LARGE SCALE GENOMIC DNA]</scope>
    <source>
        <strain evidence="22">BU41712</strain>
        <strain evidence="6">IAK279</strain>
        <strain evidence="18">iAK279</strain>
        <strain evidence="5">IP54</strain>
    </source>
</reference>
<evidence type="ECO:0000313" key="23">
    <source>
        <dbReference type="Proteomes" id="UP000450161"/>
    </source>
</evidence>
<evidence type="ECO:0000313" key="11">
    <source>
        <dbReference type="EMBL" id="RGX97972.1"/>
    </source>
</evidence>
<sequence>MKRTLLSILTIAMLALSVPSDAMANEGNIEWADLDVADINLNYAGGVMHITGASGQVVRIYNVAGVTIKTFRIEGNDKRVNLPLADGIYIVKVGNTFTRKICVKH</sequence>
<evidence type="ECO:0000313" key="6">
    <source>
        <dbReference type="EMBL" id="MQO05018.1"/>
    </source>
</evidence>
<evidence type="ECO:0000313" key="8">
    <source>
        <dbReference type="EMBL" id="MST77937.1"/>
    </source>
</evidence>